<keyword evidence="3" id="KW-1185">Reference proteome</keyword>
<keyword evidence="1" id="KW-1133">Transmembrane helix</keyword>
<dbReference type="InterPro" id="IPR021683">
    <property type="entry name" value="DUF3267"/>
</dbReference>
<reference evidence="2" key="1">
    <citation type="submission" date="2022-05" db="EMBL/GenBank/DDBJ databases">
        <title>Comparative Genomics of Spacecraft Associated Microbes.</title>
        <authorList>
            <person name="Tran M.T."/>
            <person name="Wright A."/>
            <person name="Seuylemezian A."/>
            <person name="Eisen J."/>
            <person name="Coil D."/>
        </authorList>
    </citation>
    <scope>NUCLEOTIDE SEQUENCE</scope>
    <source>
        <strain evidence="2">214.1.1</strain>
    </source>
</reference>
<organism evidence="2 3">
    <name type="scientific">Halalkalibacter oceani</name>
    <dbReference type="NCBI Taxonomy" id="1653776"/>
    <lineage>
        <taxon>Bacteria</taxon>
        <taxon>Bacillati</taxon>
        <taxon>Bacillota</taxon>
        <taxon>Bacilli</taxon>
        <taxon>Bacillales</taxon>
        <taxon>Bacillaceae</taxon>
        <taxon>Halalkalibacter</taxon>
    </lineage>
</organism>
<accession>A0A9X2DLG7</accession>
<keyword evidence="1" id="KW-0812">Transmembrane</keyword>
<dbReference type="Proteomes" id="UP001139179">
    <property type="component" value="Unassembled WGS sequence"/>
</dbReference>
<sequence length="180" mass="20287">MNCWKTIRITQDYGALRLVFYSACTMLFSFLLYYLAVSSFVEPSQLTNISLFLFILSIPVLVLTHKVLHMIPIWLCGKRVLLKVERLSLIPTLAVKMAKPLSRDLFLISLLMPLIVLTAVGAVAAIAFPTYIAYISIMSSIHFGLAFFDVIYVSYLMKAPKNSYVENRADGFHILVKQAA</sequence>
<dbReference type="AlphaFoldDB" id="A0A9X2DLG7"/>
<feature type="transmembrane region" description="Helical" evidence="1">
    <location>
        <begin position="132"/>
        <end position="153"/>
    </location>
</feature>
<protein>
    <submittedName>
        <fullName evidence="2">DUF3267 domain-containing protein</fullName>
    </submittedName>
</protein>
<feature type="transmembrane region" description="Helical" evidence="1">
    <location>
        <begin position="49"/>
        <end position="76"/>
    </location>
</feature>
<dbReference type="RefSeq" id="WP_251221500.1">
    <property type="nucleotide sequence ID" value="NZ_JAMBOL010000001.1"/>
</dbReference>
<dbReference type="EMBL" id="JAMBOL010000001">
    <property type="protein sequence ID" value="MCM3712636.1"/>
    <property type="molecule type" value="Genomic_DNA"/>
</dbReference>
<keyword evidence="1" id="KW-0472">Membrane</keyword>
<name>A0A9X2DLG7_9BACI</name>
<dbReference type="Pfam" id="PF11667">
    <property type="entry name" value="DUF3267"/>
    <property type="match status" value="1"/>
</dbReference>
<evidence type="ECO:0000313" key="3">
    <source>
        <dbReference type="Proteomes" id="UP001139179"/>
    </source>
</evidence>
<gene>
    <name evidence="2" type="ORF">M3202_00945</name>
</gene>
<evidence type="ECO:0000256" key="1">
    <source>
        <dbReference type="SAM" id="Phobius"/>
    </source>
</evidence>
<feature type="transmembrane region" description="Helical" evidence="1">
    <location>
        <begin position="105"/>
        <end position="126"/>
    </location>
</feature>
<evidence type="ECO:0000313" key="2">
    <source>
        <dbReference type="EMBL" id="MCM3712636.1"/>
    </source>
</evidence>
<proteinExistence type="predicted"/>
<comment type="caution">
    <text evidence="2">The sequence shown here is derived from an EMBL/GenBank/DDBJ whole genome shotgun (WGS) entry which is preliminary data.</text>
</comment>
<feature type="transmembrane region" description="Helical" evidence="1">
    <location>
        <begin position="18"/>
        <end position="37"/>
    </location>
</feature>